<dbReference type="PANTHER" id="PTHR30482:SF17">
    <property type="entry name" value="ABC TRANSPORTER ATP-BINDING PROTEIN"/>
    <property type="match status" value="1"/>
</dbReference>
<evidence type="ECO:0000256" key="4">
    <source>
        <dbReference type="ARBA" id="ARBA00022989"/>
    </source>
</evidence>
<dbReference type="InterPro" id="IPR001851">
    <property type="entry name" value="ABC_transp_permease"/>
</dbReference>
<dbReference type="Proteomes" id="UP000809440">
    <property type="component" value="Unassembled WGS sequence"/>
</dbReference>
<feature type="transmembrane region" description="Helical" evidence="6">
    <location>
        <begin position="159"/>
        <end position="179"/>
    </location>
</feature>
<keyword evidence="3 6" id="KW-0812">Transmembrane</keyword>
<proteinExistence type="predicted"/>
<keyword evidence="10" id="KW-1185">Reference proteome</keyword>
<dbReference type="InterPro" id="IPR043428">
    <property type="entry name" value="LivM-like"/>
</dbReference>
<comment type="subcellular location">
    <subcellularLocation>
        <location evidence="1">Cell membrane</location>
        <topology evidence="1">Multi-pass membrane protein</topology>
    </subcellularLocation>
</comment>
<dbReference type="Pfam" id="PF02653">
    <property type="entry name" value="BPD_transp_2"/>
    <property type="match status" value="1"/>
</dbReference>
<dbReference type="GO" id="GO:0005886">
    <property type="term" value="C:plasma membrane"/>
    <property type="evidence" value="ECO:0007669"/>
    <property type="project" value="UniProtKB-SubCell"/>
</dbReference>
<dbReference type="RefSeq" id="WP_138488282.1">
    <property type="nucleotide sequence ID" value="NZ_JAFBWU010000013.1"/>
</dbReference>
<evidence type="ECO:0000256" key="3">
    <source>
        <dbReference type="ARBA" id="ARBA00022692"/>
    </source>
</evidence>
<dbReference type="PANTHER" id="PTHR30482">
    <property type="entry name" value="HIGH-AFFINITY BRANCHED-CHAIN AMINO ACID TRANSPORT SYSTEM PERMEASE"/>
    <property type="match status" value="1"/>
</dbReference>
<keyword evidence="4 6" id="KW-1133">Transmembrane helix</keyword>
<feature type="transmembrane region" description="Helical" evidence="6">
    <location>
        <begin position="81"/>
        <end position="103"/>
    </location>
</feature>
<accession>A0A9Q2S3A6</accession>
<evidence type="ECO:0000313" key="10">
    <source>
        <dbReference type="Proteomes" id="UP000809440"/>
    </source>
</evidence>
<keyword evidence="2" id="KW-1003">Cell membrane</keyword>
<feature type="transmembrane region" description="Helical" evidence="6">
    <location>
        <begin position="109"/>
        <end position="126"/>
    </location>
</feature>
<organism evidence="7 9">
    <name type="scientific">Marivita cryptomonadis</name>
    <dbReference type="NCBI Taxonomy" id="505252"/>
    <lineage>
        <taxon>Bacteria</taxon>
        <taxon>Pseudomonadati</taxon>
        <taxon>Pseudomonadota</taxon>
        <taxon>Alphaproteobacteria</taxon>
        <taxon>Rhodobacterales</taxon>
        <taxon>Roseobacteraceae</taxon>
        <taxon>Marivita</taxon>
    </lineage>
</organism>
<evidence type="ECO:0000313" key="8">
    <source>
        <dbReference type="EMBL" id="MBM2418814.1"/>
    </source>
</evidence>
<evidence type="ECO:0000313" key="9">
    <source>
        <dbReference type="Proteomes" id="UP000755667"/>
    </source>
</evidence>
<feature type="transmembrane region" description="Helical" evidence="6">
    <location>
        <begin position="42"/>
        <end position="69"/>
    </location>
</feature>
<dbReference type="GO" id="GO:0015658">
    <property type="term" value="F:branched-chain amino acid transmembrane transporter activity"/>
    <property type="evidence" value="ECO:0007669"/>
    <property type="project" value="InterPro"/>
</dbReference>
<dbReference type="EMBL" id="JAFBXF010000013">
    <property type="protein sequence ID" value="MBM2418814.1"/>
    <property type="molecule type" value="Genomic_DNA"/>
</dbReference>
<protein>
    <submittedName>
        <fullName evidence="7">Branched-chain amino acid ABC transporter permease</fullName>
    </submittedName>
</protein>
<reference evidence="7 10" key="1">
    <citation type="submission" date="2021-01" db="EMBL/GenBank/DDBJ databases">
        <title>Diatom-associated Roseobacters Show Island Model of Population Structure.</title>
        <authorList>
            <person name="Qu L."/>
            <person name="Feng X."/>
            <person name="Chen Y."/>
            <person name="Li L."/>
            <person name="Wang X."/>
            <person name="Hu Z."/>
            <person name="Wang H."/>
            <person name="Luo H."/>
        </authorList>
    </citation>
    <scope>NUCLEOTIDE SEQUENCE</scope>
    <source>
        <strain evidence="8 10">CC28-63</strain>
        <strain evidence="7">CC28-69</strain>
    </source>
</reference>
<dbReference type="AlphaFoldDB" id="A0A9Q2S3A6"/>
<evidence type="ECO:0000256" key="5">
    <source>
        <dbReference type="ARBA" id="ARBA00023136"/>
    </source>
</evidence>
<evidence type="ECO:0000256" key="6">
    <source>
        <dbReference type="SAM" id="Phobius"/>
    </source>
</evidence>
<keyword evidence="5 6" id="KW-0472">Membrane</keyword>
<evidence type="ECO:0000313" key="7">
    <source>
        <dbReference type="EMBL" id="MBM2414144.1"/>
    </source>
</evidence>
<feature type="transmembrane region" description="Helical" evidence="6">
    <location>
        <begin position="209"/>
        <end position="234"/>
    </location>
</feature>
<comment type="caution">
    <text evidence="7">The sequence shown here is derived from an EMBL/GenBank/DDBJ whole genome shotgun (WGS) entry which is preliminary data.</text>
</comment>
<name>A0A9Q2S3A6_9RHOB</name>
<dbReference type="EMBL" id="JAFBXE010000013">
    <property type="protein sequence ID" value="MBM2414144.1"/>
    <property type="molecule type" value="Genomic_DNA"/>
</dbReference>
<feature type="transmembrane region" description="Helical" evidence="6">
    <location>
        <begin position="246"/>
        <end position="270"/>
    </location>
</feature>
<feature type="transmembrane region" description="Helical" evidence="6">
    <location>
        <begin position="282"/>
        <end position="305"/>
    </location>
</feature>
<evidence type="ECO:0000256" key="2">
    <source>
        <dbReference type="ARBA" id="ARBA00022475"/>
    </source>
</evidence>
<dbReference type="Proteomes" id="UP000755667">
    <property type="component" value="Unassembled WGS sequence"/>
</dbReference>
<evidence type="ECO:0000256" key="1">
    <source>
        <dbReference type="ARBA" id="ARBA00004651"/>
    </source>
</evidence>
<sequence length="321" mass="33861">MTSLLSKRWLILTIVALLVVAPIVAPSTKVLLTLALAKSLAVLGVIVLLQAGQVSFGHALFFAVAAYGAAFLGRSMGGGEIVLNLLLGVAAASAVALVVGLFIVRYRHIFFGMLNLAASMIFFSFLEKFYYVTGGSDGLSVPRPTVLGMALERTPFEWVLFYGSLVLVLGALALTHRFLTSPLGQMMRAIKTNEVRLEYLGVSSRRVLLAGYVLSAALCGLGGALMAIAQGIVTPEYAWWIRSGEFVFIAILGGAGSVNGALVGALAYEFVKNYAAAFAADIWQLVLGAVLLVVILFAPSGIVGLSQRLGSGRSEKEEAGQ</sequence>
<dbReference type="CDD" id="cd06581">
    <property type="entry name" value="TM_PBP1_LivM_like"/>
    <property type="match status" value="1"/>
</dbReference>
<gene>
    <name evidence="7" type="ORF">JQX41_17630</name>
    <name evidence="8" type="ORF">JQX48_17645</name>
</gene>